<evidence type="ECO:0000313" key="1">
    <source>
        <dbReference type="EMBL" id="EJX02366.1"/>
    </source>
</evidence>
<dbReference type="EMBL" id="AMCI01002569">
    <property type="protein sequence ID" value="EJX02366.1"/>
    <property type="molecule type" value="Genomic_DNA"/>
</dbReference>
<reference evidence="1" key="1">
    <citation type="journal article" date="2012" name="PLoS ONE">
        <title>Gene sets for utilization of primary and secondary nutrition supplies in the distal gut of endangered iberian lynx.</title>
        <authorList>
            <person name="Alcaide M."/>
            <person name="Messina E."/>
            <person name="Richter M."/>
            <person name="Bargiela R."/>
            <person name="Peplies J."/>
            <person name="Huws S.A."/>
            <person name="Newbold C.J."/>
            <person name="Golyshin P.N."/>
            <person name="Simon M.A."/>
            <person name="Lopez G."/>
            <person name="Yakimov M.M."/>
            <person name="Ferrer M."/>
        </authorList>
    </citation>
    <scope>NUCLEOTIDE SEQUENCE</scope>
</reference>
<accession>J9CQF2</accession>
<proteinExistence type="predicted"/>
<sequence>MAYRMNRSLYPCYGLLIHQNHYQCGPEDPNQSNLSM</sequence>
<organism evidence="1">
    <name type="scientific">gut metagenome</name>
    <dbReference type="NCBI Taxonomy" id="749906"/>
    <lineage>
        <taxon>unclassified sequences</taxon>
        <taxon>metagenomes</taxon>
        <taxon>organismal metagenomes</taxon>
    </lineage>
</organism>
<comment type="caution">
    <text evidence="1">The sequence shown here is derived from an EMBL/GenBank/DDBJ whole genome shotgun (WGS) entry which is preliminary data.</text>
</comment>
<gene>
    <name evidence="1" type="ORF">EVA_09527</name>
</gene>
<protein>
    <submittedName>
        <fullName evidence="1">Uncharacterized protein</fullName>
    </submittedName>
</protein>
<name>J9CQF2_9ZZZZ</name>
<dbReference type="AlphaFoldDB" id="J9CQF2"/>